<keyword evidence="13" id="KW-1185">Reference proteome</keyword>
<keyword evidence="4" id="KW-0474">Menaquinone biosynthesis</keyword>
<dbReference type="Pfam" id="PF02525">
    <property type="entry name" value="Flavodoxin_2"/>
    <property type="match status" value="1"/>
</dbReference>
<evidence type="ECO:0000313" key="13">
    <source>
        <dbReference type="Proteomes" id="UP001595579"/>
    </source>
</evidence>
<evidence type="ECO:0000256" key="2">
    <source>
        <dbReference type="ARBA" id="ARBA00004863"/>
    </source>
</evidence>
<gene>
    <name evidence="12" type="ORF">ACFOEV_12900</name>
</gene>
<dbReference type="InterPro" id="IPR000537">
    <property type="entry name" value="UbiA_prenyltransferase"/>
</dbReference>
<proteinExistence type="inferred from homology"/>
<feature type="transmembrane region" description="Helical" evidence="10">
    <location>
        <begin position="502"/>
        <end position="522"/>
    </location>
</feature>
<sequence>MTTFRKNDVLADAAEPARRPMKVLVILGHPRADSLCGALADAFCEGAHAAGVQLRRLNLSALNFDPSVQTPSPNQQPLEEDLRLARESILWADHLVFVYPTWWGTVPALLKGFLDRIMAPEFAFRTCEGGIGYQGLLNGRSAQLITTMDTPPLIHRLLYREPGRNAMARATLGFCGIRPVRALAFGSVKDATTQQRQAWLVRANRQGRRLERGRITPMERLKHKAGAWLRGLRLQFYPMTWVAYTTGGLAASPSGVVFGNPIFWIGYLCLFLLEVATVLINEVVDLHTDRHNRFFSTFTGGSRVLVEGLLSLREVKVGIVAALLGFLASSVWVLSVAPAAPAVGIAVLGMLAILAIGYTAPPLRLSYRGWGEVDVAVTHSIGVLLCGHVFLGGTWSDPLPWLLSLPLLLAILPSITLSGIPDLEADAGAAKRTLAVRLGHTGALRVALVFTLLSATVAVAWQWMGLADGAFAGIAFAIVPHAALLTWLLTRHIRSEKSPGRIDGLMAASLGYVLWFGLIPLFRLAG</sequence>
<organism evidence="12 13">
    <name type="scientific">Litchfieldella rifensis</name>
    <dbReference type="NCBI Taxonomy" id="762643"/>
    <lineage>
        <taxon>Bacteria</taxon>
        <taxon>Pseudomonadati</taxon>
        <taxon>Pseudomonadota</taxon>
        <taxon>Gammaproteobacteria</taxon>
        <taxon>Oceanospirillales</taxon>
        <taxon>Halomonadaceae</taxon>
        <taxon>Litchfieldella</taxon>
    </lineage>
</organism>
<feature type="transmembrane region" description="Helical" evidence="10">
    <location>
        <begin position="373"/>
        <end position="395"/>
    </location>
</feature>
<comment type="pathway">
    <text evidence="2">Quinol/quinone metabolism; menaquinone biosynthesis.</text>
</comment>
<evidence type="ECO:0000256" key="6">
    <source>
        <dbReference type="ARBA" id="ARBA00022692"/>
    </source>
</evidence>
<feature type="transmembrane region" description="Helical" evidence="10">
    <location>
        <begin position="470"/>
        <end position="490"/>
    </location>
</feature>
<feature type="transmembrane region" description="Helical" evidence="10">
    <location>
        <begin position="442"/>
        <end position="464"/>
    </location>
</feature>
<dbReference type="InterPro" id="IPR003680">
    <property type="entry name" value="Flavodoxin_fold"/>
</dbReference>
<dbReference type="SUPFAM" id="SSF52218">
    <property type="entry name" value="Flavoproteins"/>
    <property type="match status" value="1"/>
</dbReference>
<dbReference type="Gene3D" id="3.40.50.360">
    <property type="match status" value="1"/>
</dbReference>
<dbReference type="CDD" id="cd13962">
    <property type="entry name" value="PT_UbiA_UBIAD1"/>
    <property type="match status" value="1"/>
</dbReference>
<feature type="transmembrane region" description="Helical" evidence="10">
    <location>
        <begin position="343"/>
        <end position="361"/>
    </location>
</feature>
<accession>A0ABV7LQ68</accession>
<feature type="transmembrane region" description="Helical" evidence="10">
    <location>
        <begin position="401"/>
        <end position="421"/>
    </location>
</feature>
<dbReference type="InterPro" id="IPR026046">
    <property type="entry name" value="UBIAD1"/>
</dbReference>
<feature type="transmembrane region" description="Helical" evidence="10">
    <location>
        <begin position="262"/>
        <end position="284"/>
    </location>
</feature>
<reference evidence="13" key="1">
    <citation type="journal article" date="2019" name="Int. J. Syst. Evol. Microbiol.">
        <title>The Global Catalogue of Microorganisms (GCM) 10K type strain sequencing project: providing services to taxonomists for standard genome sequencing and annotation.</title>
        <authorList>
            <consortium name="The Broad Institute Genomics Platform"/>
            <consortium name="The Broad Institute Genome Sequencing Center for Infectious Disease"/>
            <person name="Wu L."/>
            <person name="Ma J."/>
        </authorList>
    </citation>
    <scope>NUCLEOTIDE SEQUENCE [LARGE SCALE GENOMIC DNA]</scope>
    <source>
        <strain evidence="13">CECT 7698</strain>
    </source>
</reference>
<dbReference type="EMBL" id="JBHRUG010000027">
    <property type="protein sequence ID" value="MFC3284502.1"/>
    <property type="molecule type" value="Genomic_DNA"/>
</dbReference>
<dbReference type="Pfam" id="PF01040">
    <property type="entry name" value="UbiA"/>
    <property type="match status" value="1"/>
</dbReference>
<dbReference type="Proteomes" id="UP001595579">
    <property type="component" value="Unassembled WGS sequence"/>
</dbReference>
<evidence type="ECO:0000256" key="1">
    <source>
        <dbReference type="ARBA" id="ARBA00004141"/>
    </source>
</evidence>
<evidence type="ECO:0000313" key="12">
    <source>
        <dbReference type="EMBL" id="MFC3284502.1"/>
    </source>
</evidence>
<dbReference type="InterPro" id="IPR029039">
    <property type="entry name" value="Flavoprotein-like_sf"/>
</dbReference>
<feature type="domain" description="Flavodoxin-like fold" evidence="11">
    <location>
        <begin position="21"/>
        <end position="198"/>
    </location>
</feature>
<keyword evidence="5" id="KW-1003">Cell membrane</keyword>
<name>A0ABV7LQ68_9GAMM</name>
<protein>
    <submittedName>
        <fullName evidence="12">NAD(P)H-dependent oxidoreductase</fullName>
    </submittedName>
</protein>
<evidence type="ECO:0000256" key="3">
    <source>
        <dbReference type="ARBA" id="ARBA00006252"/>
    </source>
</evidence>
<dbReference type="InterPro" id="IPR044878">
    <property type="entry name" value="UbiA_sf"/>
</dbReference>
<evidence type="ECO:0000256" key="10">
    <source>
        <dbReference type="SAM" id="Phobius"/>
    </source>
</evidence>
<keyword evidence="7 10" id="KW-1133">Transmembrane helix</keyword>
<comment type="subcellular location">
    <subcellularLocation>
        <location evidence="1">Membrane</location>
        <topology evidence="1">Multi-pass membrane protein</topology>
    </subcellularLocation>
</comment>
<evidence type="ECO:0000256" key="9">
    <source>
        <dbReference type="ARBA" id="ARBA00023136"/>
    </source>
</evidence>
<evidence type="ECO:0000256" key="5">
    <source>
        <dbReference type="ARBA" id="ARBA00022475"/>
    </source>
</evidence>
<dbReference type="PANTHER" id="PTHR10204:SF34">
    <property type="entry name" value="NAD(P)H DEHYDROGENASE [QUINONE] 1 ISOFORM 1"/>
    <property type="match status" value="1"/>
</dbReference>
<dbReference type="PANTHER" id="PTHR10204">
    <property type="entry name" value="NAD P H OXIDOREDUCTASE-RELATED"/>
    <property type="match status" value="1"/>
</dbReference>
<dbReference type="RefSeq" id="WP_386774546.1">
    <property type="nucleotide sequence ID" value="NZ_JBHRUG010000027.1"/>
</dbReference>
<evidence type="ECO:0000256" key="8">
    <source>
        <dbReference type="ARBA" id="ARBA00023002"/>
    </source>
</evidence>
<evidence type="ECO:0000259" key="11">
    <source>
        <dbReference type="Pfam" id="PF02525"/>
    </source>
</evidence>
<keyword evidence="9 10" id="KW-0472">Membrane</keyword>
<comment type="caution">
    <text evidence="12">The sequence shown here is derived from an EMBL/GenBank/DDBJ whole genome shotgun (WGS) entry which is preliminary data.</text>
</comment>
<dbReference type="Gene3D" id="1.10.357.140">
    <property type="entry name" value="UbiA prenyltransferase"/>
    <property type="match status" value="1"/>
</dbReference>
<comment type="similarity">
    <text evidence="3">Belongs to the NAD(P)H dehydrogenase (quinone) family.</text>
</comment>
<keyword evidence="6 10" id="KW-0812">Transmembrane</keyword>
<dbReference type="InterPro" id="IPR051545">
    <property type="entry name" value="NAD(P)H_dehydrogenase_qn"/>
</dbReference>
<evidence type="ECO:0000256" key="4">
    <source>
        <dbReference type="ARBA" id="ARBA00022428"/>
    </source>
</evidence>
<evidence type="ECO:0000256" key="7">
    <source>
        <dbReference type="ARBA" id="ARBA00022989"/>
    </source>
</evidence>
<keyword evidence="8" id="KW-0560">Oxidoreductase</keyword>
<feature type="transmembrane region" description="Helical" evidence="10">
    <location>
        <begin position="317"/>
        <end position="337"/>
    </location>
</feature>